<dbReference type="InParanoid" id="Q0UJ67"/>
<proteinExistence type="predicted"/>
<dbReference type="HOGENOM" id="CLU_1563416_0_0_1"/>
<evidence type="ECO:0000313" key="3">
    <source>
        <dbReference type="Proteomes" id="UP000001055"/>
    </source>
</evidence>
<protein>
    <submittedName>
        <fullName evidence="2">Uncharacterized protein</fullName>
    </submittedName>
</protein>
<gene>
    <name evidence="2" type="ORF">SNOG_08197</name>
</gene>
<feature type="compositionally biased region" description="Polar residues" evidence="1">
    <location>
        <begin position="126"/>
        <end position="145"/>
    </location>
</feature>
<evidence type="ECO:0000313" key="2">
    <source>
        <dbReference type="EMBL" id="EAT84473.1"/>
    </source>
</evidence>
<reference evidence="3" key="1">
    <citation type="journal article" date="2007" name="Plant Cell">
        <title>Dothideomycete-plant interactions illuminated by genome sequencing and EST analysis of the wheat pathogen Stagonospora nodorum.</title>
        <authorList>
            <person name="Hane J.K."/>
            <person name="Lowe R.G."/>
            <person name="Solomon P.S."/>
            <person name="Tan K.C."/>
            <person name="Schoch C.L."/>
            <person name="Spatafora J.W."/>
            <person name="Crous P.W."/>
            <person name="Kodira C."/>
            <person name="Birren B.W."/>
            <person name="Galagan J.E."/>
            <person name="Torriani S.F."/>
            <person name="McDonald B.A."/>
            <person name="Oliver R.P."/>
        </authorList>
    </citation>
    <scope>NUCLEOTIDE SEQUENCE [LARGE SCALE GENOMIC DNA]</scope>
    <source>
        <strain evidence="3">SN15 / ATCC MYA-4574 / FGSC 10173</strain>
    </source>
</reference>
<name>Q0UJ67_PHANO</name>
<sequence>MSPARQGCFISLLGWRDAAVPAHEGLCEPLSWAMAQAIAAAGSAGLVLRRTDRTYSDATIAKGSASTRQCAIGVAMMLASRVARQHVSSTEIEVSAVCLPKAVGGPIITNSITAVSPLSSTLQSKFPKTSLPSPSVQKDASSPRSTAKPGQVWRAWHLRLTIMILAGVCRS</sequence>
<dbReference type="KEGG" id="pno:SNOG_08197"/>
<dbReference type="RefSeq" id="XP_001798519.1">
    <property type="nucleotide sequence ID" value="XM_001798467.1"/>
</dbReference>
<dbReference type="AlphaFoldDB" id="Q0UJ67"/>
<feature type="region of interest" description="Disordered" evidence="1">
    <location>
        <begin position="126"/>
        <end position="148"/>
    </location>
</feature>
<organism evidence="2 3">
    <name type="scientific">Phaeosphaeria nodorum (strain SN15 / ATCC MYA-4574 / FGSC 10173)</name>
    <name type="common">Glume blotch fungus</name>
    <name type="synonym">Parastagonospora nodorum</name>
    <dbReference type="NCBI Taxonomy" id="321614"/>
    <lineage>
        <taxon>Eukaryota</taxon>
        <taxon>Fungi</taxon>
        <taxon>Dikarya</taxon>
        <taxon>Ascomycota</taxon>
        <taxon>Pezizomycotina</taxon>
        <taxon>Dothideomycetes</taxon>
        <taxon>Pleosporomycetidae</taxon>
        <taxon>Pleosporales</taxon>
        <taxon>Pleosporineae</taxon>
        <taxon>Phaeosphaeriaceae</taxon>
        <taxon>Parastagonospora</taxon>
    </lineage>
</organism>
<accession>Q0UJ67</accession>
<evidence type="ECO:0000256" key="1">
    <source>
        <dbReference type="SAM" id="MobiDB-lite"/>
    </source>
</evidence>
<dbReference type="Proteomes" id="UP000001055">
    <property type="component" value="Unassembled WGS sequence"/>
</dbReference>
<dbReference type="GeneID" id="5975417"/>
<dbReference type="EMBL" id="CH445336">
    <property type="protein sequence ID" value="EAT84473.1"/>
    <property type="molecule type" value="Genomic_DNA"/>
</dbReference>